<dbReference type="Proteomes" id="UP001374584">
    <property type="component" value="Unassembled WGS sequence"/>
</dbReference>
<feature type="region of interest" description="Disordered" evidence="1">
    <location>
        <begin position="1"/>
        <end position="31"/>
    </location>
</feature>
<accession>A0AAN9N7T2</accession>
<protein>
    <submittedName>
        <fullName evidence="2">Uncharacterized protein</fullName>
    </submittedName>
</protein>
<keyword evidence="3" id="KW-1185">Reference proteome</keyword>
<dbReference type="AlphaFoldDB" id="A0AAN9N7T2"/>
<comment type="caution">
    <text evidence="2">The sequence shown here is derived from an EMBL/GenBank/DDBJ whole genome shotgun (WGS) entry which is preliminary data.</text>
</comment>
<feature type="region of interest" description="Disordered" evidence="1">
    <location>
        <begin position="161"/>
        <end position="190"/>
    </location>
</feature>
<proteinExistence type="predicted"/>
<evidence type="ECO:0000313" key="2">
    <source>
        <dbReference type="EMBL" id="KAK7368234.1"/>
    </source>
</evidence>
<reference evidence="2 3" key="1">
    <citation type="submission" date="2024-01" db="EMBL/GenBank/DDBJ databases">
        <title>The genomes of 5 underutilized Papilionoideae crops provide insights into root nodulation and disease resistanc.</title>
        <authorList>
            <person name="Jiang F."/>
        </authorList>
    </citation>
    <scope>NUCLEOTIDE SEQUENCE [LARGE SCALE GENOMIC DNA]</scope>
    <source>
        <strain evidence="2">JINMINGXINNONG_FW02</strain>
        <tissue evidence="2">Leaves</tissue>
    </source>
</reference>
<evidence type="ECO:0000313" key="3">
    <source>
        <dbReference type="Proteomes" id="UP001374584"/>
    </source>
</evidence>
<sequence>MDVAFDDGEQRRNEQPWDTVFDDGERRHDAHPMVTVVDDEEWRRDEHERDVDVHGEEAAILRDAFITAADADGGRIQVQGRRTSRVTEGSTGNFWSPLLLIEDGIEKHRRSEEREAISVSRKGDVVVEEEDKDDVGMPMVEKSKESSASCEIQSILLGTGRFGGSEERKNISSGGNPLRISTSEHQSLRG</sequence>
<organism evidence="2 3">
    <name type="scientific">Phaseolus coccineus</name>
    <name type="common">Scarlet runner bean</name>
    <name type="synonym">Phaseolus multiflorus</name>
    <dbReference type="NCBI Taxonomy" id="3886"/>
    <lineage>
        <taxon>Eukaryota</taxon>
        <taxon>Viridiplantae</taxon>
        <taxon>Streptophyta</taxon>
        <taxon>Embryophyta</taxon>
        <taxon>Tracheophyta</taxon>
        <taxon>Spermatophyta</taxon>
        <taxon>Magnoliopsida</taxon>
        <taxon>eudicotyledons</taxon>
        <taxon>Gunneridae</taxon>
        <taxon>Pentapetalae</taxon>
        <taxon>rosids</taxon>
        <taxon>fabids</taxon>
        <taxon>Fabales</taxon>
        <taxon>Fabaceae</taxon>
        <taxon>Papilionoideae</taxon>
        <taxon>50 kb inversion clade</taxon>
        <taxon>NPAAA clade</taxon>
        <taxon>indigoferoid/millettioid clade</taxon>
        <taxon>Phaseoleae</taxon>
        <taxon>Phaseolus</taxon>
    </lineage>
</organism>
<gene>
    <name evidence="2" type="ORF">VNO80_10258</name>
</gene>
<dbReference type="EMBL" id="JAYMYR010000004">
    <property type="protein sequence ID" value="KAK7368234.1"/>
    <property type="molecule type" value="Genomic_DNA"/>
</dbReference>
<feature type="compositionally biased region" description="Polar residues" evidence="1">
    <location>
        <begin position="171"/>
        <end position="190"/>
    </location>
</feature>
<evidence type="ECO:0000256" key="1">
    <source>
        <dbReference type="SAM" id="MobiDB-lite"/>
    </source>
</evidence>
<name>A0AAN9N7T2_PHACN</name>